<dbReference type="Proteomes" id="UP000314294">
    <property type="component" value="Unassembled WGS sequence"/>
</dbReference>
<evidence type="ECO:0000313" key="2">
    <source>
        <dbReference type="EMBL" id="TNN84034.1"/>
    </source>
</evidence>
<gene>
    <name evidence="2" type="ORF">EYF80_005640</name>
</gene>
<dbReference type="EMBL" id="SRLO01000029">
    <property type="protein sequence ID" value="TNN84034.1"/>
    <property type="molecule type" value="Genomic_DNA"/>
</dbReference>
<sequence length="83" mass="9529">MERRRYKTVTPPSQTGWKAPAQQLSESPQELLLNRQLVPRTAMSGAEVRVHVDQTDERFHRYQQTCKEGRGMEEAGGKQQMAT</sequence>
<proteinExistence type="predicted"/>
<dbReference type="AlphaFoldDB" id="A0A4Z2J2G4"/>
<evidence type="ECO:0000256" key="1">
    <source>
        <dbReference type="SAM" id="MobiDB-lite"/>
    </source>
</evidence>
<accession>A0A4Z2J2G4</accession>
<organism evidence="2 3">
    <name type="scientific">Liparis tanakae</name>
    <name type="common">Tanaka's snailfish</name>
    <dbReference type="NCBI Taxonomy" id="230148"/>
    <lineage>
        <taxon>Eukaryota</taxon>
        <taxon>Metazoa</taxon>
        <taxon>Chordata</taxon>
        <taxon>Craniata</taxon>
        <taxon>Vertebrata</taxon>
        <taxon>Euteleostomi</taxon>
        <taxon>Actinopterygii</taxon>
        <taxon>Neopterygii</taxon>
        <taxon>Teleostei</taxon>
        <taxon>Neoteleostei</taxon>
        <taxon>Acanthomorphata</taxon>
        <taxon>Eupercaria</taxon>
        <taxon>Perciformes</taxon>
        <taxon>Cottioidei</taxon>
        <taxon>Cottales</taxon>
        <taxon>Liparidae</taxon>
        <taxon>Liparis</taxon>
    </lineage>
</organism>
<protein>
    <submittedName>
        <fullName evidence="2">Uncharacterized protein</fullName>
    </submittedName>
</protein>
<keyword evidence="3" id="KW-1185">Reference proteome</keyword>
<feature type="region of interest" description="Disordered" evidence="1">
    <location>
        <begin position="1"/>
        <end position="25"/>
    </location>
</feature>
<comment type="caution">
    <text evidence="2">The sequence shown here is derived from an EMBL/GenBank/DDBJ whole genome shotgun (WGS) entry which is preliminary data.</text>
</comment>
<evidence type="ECO:0000313" key="3">
    <source>
        <dbReference type="Proteomes" id="UP000314294"/>
    </source>
</evidence>
<reference evidence="2 3" key="1">
    <citation type="submission" date="2019-03" db="EMBL/GenBank/DDBJ databases">
        <title>First draft genome of Liparis tanakae, snailfish: a comprehensive survey of snailfish specific genes.</title>
        <authorList>
            <person name="Kim W."/>
            <person name="Song I."/>
            <person name="Jeong J.-H."/>
            <person name="Kim D."/>
            <person name="Kim S."/>
            <person name="Ryu S."/>
            <person name="Song J.Y."/>
            <person name="Lee S.K."/>
        </authorList>
    </citation>
    <scope>NUCLEOTIDE SEQUENCE [LARGE SCALE GENOMIC DNA]</scope>
    <source>
        <tissue evidence="2">Muscle</tissue>
    </source>
</reference>
<name>A0A4Z2J2G4_9TELE</name>